<dbReference type="GO" id="GO:0004497">
    <property type="term" value="F:monooxygenase activity"/>
    <property type="evidence" value="ECO:0007669"/>
    <property type="project" value="UniProtKB-KW"/>
</dbReference>
<evidence type="ECO:0000256" key="13">
    <source>
        <dbReference type="RuleBase" id="RU000461"/>
    </source>
</evidence>
<dbReference type="PRINTS" id="PR00463">
    <property type="entry name" value="EP450I"/>
</dbReference>
<dbReference type="InterPro" id="IPR036396">
    <property type="entry name" value="Cyt_P450_sf"/>
</dbReference>
<dbReference type="PRINTS" id="PR00385">
    <property type="entry name" value="P450"/>
</dbReference>
<dbReference type="Gramene" id="TVU25043">
    <property type="protein sequence ID" value="TVU25043"/>
    <property type="gene ID" value="EJB05_27519"/>
</dbReference>
<dbReference type="GO" id="GO:0005506">
    <property type="term" value="F:iron ion binding"/>
    <property type="evidence" value="ECO:0007669"/>
    <property type="project" value="InterPro"/>
</dbReference>
<dbReference type="InterPro" id="IPR001128">
    <property type="entry name" value="Cyt_P450"/>
</dbReference>
<protein>
    <recommendedName>
        <fullName evidence="16">Cytochrome P450</fullName>
    </recommendedName>
</protein>
<comment type="caution">
    <text evidence="14">The sequence shown here is derived from an EMBL/GenBank/DDBJ whole genome shotgun (WGS) entry which is preliminary data.</text>
</comment>
<evidence type="ECO:0000313" key="15">
    <source>
        <dbReference type="Proteomes" id="UP000324897"/>
    </source>
</evidence>
<dbReference type="GO" id="GO:0016020">
    <property type="term" value="C:membrane"/>
    <property type="evidence" value="ECO:0007669"/>
    <property type="project" value="UniProtKB-SubCell"/>
</dbReference>
<dbReference type="PANTHER" id="PTHR47953">
    <property type="entry name" value="OS08G0105600 PROTEIN"/>
    <property type="match status" value="1"/>
</dbReference>
<reference evidence="14 15" key="1">
    <citation type="journal article" date="2019" name="Sci. Rep.">
        <title>A high-quality genome of Eragrostis curvula grass provides insights into Poaceae evolution and supports new strategies to enhance forage quality.</title>
        <authorList>
            <person name="Carballo J."/>
            <person name="Santos B.A.C.M."/>
            <person name="Zappacosta D."/>
            <person name="Garbus I."/>
            <person name="Selva J.P."/>
            <person name="Gallo C.A."/>
            <person name="Diaz A."/>
            <person name="Albertini E."/>
            <person name="Caccamo M."/>
            <person name="Echenique V."/>
        </authorList>
    </citation>
    <scope>NUCLEOTIDE SEQUENCE [LARGE SCALE GENOMIC DNA]</scope>
    <source>
        <strain evidence="15">cv. Victoria</strain>
        <tissue evidence="14">Leaf</tissue>
    </source>
</reference>
<dbReference type="EMBL" id="RWGY01000013">
    <property type="protein sequence ID" value="TVU25043.1"/>
    <property type="molecule type" value="Genomic_DNA"/>
</dbReference>
<evidence type="ECO:0000256" key="1">
    <source>
        <dbReference type="ARBA" id="ARBA00001971"/>
    </source>
</evidence>
<dbReference type="PANTHER" id="PTHR47953:SF19">
    <property type="entry name" value="OS06G0641600 PROTEIN"/>
    <property type="match status" value="1"/>
</dbReference>
<evidence type="ECO:0000256" key="6">
    <source>
        <dbReference type="ARBA" id="ARBA00022723"/>
    </source>
</evidence>
<evidence type="ECO:0000256" key="2">
    <source>
        <dbReference type="ARBA" id="ARBA00004167"/>
    </source>
</evidence>
<dbReference type="Pfam" id="PF00067">
    <property type="entry name" value="p450"/>
    <property type="match status" value="1"/>
</dbReference>
<dbReference type="InterPro" id="IPR002401">
    <property type="entry name" value="Cyt_P450_E_grp-I"/>
</dbReference>
<dbReference type="Proteomes" id="UP000324897">
    <property type="component" value="Chromosome 2"/>
</dbReference>
<dbReference type="AlphaFoldDB" id="A0A5J9UMQ6"/>
<feature type="non-terminal residue" evidence="14">
    <location>
        <position position="228"/>
    </location>
</feature>
<evidence type="ECO:0000256" key="5">
    <source>
        <dbReference type="ARBA" id="ARBA00022692"/>
    </source>
</evidence>
<keyword evidence="10 13" id="KW-0503">Monooxygenase</keyword>
<evidence type="ECO:0000256" key="7">
    <source>
        <dbReference type="ARBA" id="ARBA00022989"/>
    </source>
</evidence>
<evidence type="ECO:0000313" key="14">
    <source>
        <dbReference type="EMBL" id="TVU25043.1"/>
    </source>
</evidence>
<dbReference type="Gene3D" id="1.10.630.10">
    <property type="entry name" value="Cytochrome P450"/>
    <property type="match status" value="1"/>
</dbReference>
<evidence type="ECO:0000256" key="10">
    <source>
        <dbReference type="ARBA" id="ARBA00023033"/>
    </source>
</evidence>
<evidence type="ECO:0000256" key="9">
    <source>
        <dbReference type="ARBA" id="ARBA00023004"/>
    </source>
</evidence>
<proteinExistence type="inferred from homology"/>
<keyword evidence="4 12" id="KW-0349">Heme</keyword>
<evidence type="ECO:0000256" key="11">
    <source>
        <dbReference type="ARBA" id="ARBA00023136"/>
    </source>
</evidence>
<dbReference type="GO" id="GO:0016705">
    <property type="term" value="F:oxidoreductase activity, acting on paired donors, with incorporation or reduction of molecular oxygen"/>
    <property type="evidence" value="ECO:0007669"/>
    <property type="project" value="InterPro"/>
</dbReference>
<keyword evidence="9 12" id="KW-0408">Iron</keyword>
<evidence type="ECO:0000256" key="3">
    <source>
        <dbReference type="ARBA" id="ARBA00010617"/>
    </source>
</evidence>
<evidence type="ECO:0008006" key="16">
    <source>
        <dbReference type="Google" id="ProtNLM"/>
    </source>
</evidence>
<dbReference type="OrthoDB" id="677066at2759"/>
<comment type="similarity">
    <text evidence="3 13">Belongs to the cytochrome P450 family.</text>
</comment>
<keyword evidence="6 12" id="KW-0479">Metal-binding</keyword>
<comment type="cofactor">
    <cofactor evidence="1 12">
        <name>heme</name>
        <dbReference type="ChEBI" id="CHEBI:30413"/>
    </cofactor>
</comment>
<keyword evidence="15" id="KW-1185">Reference proteome</keyword>
<keyword evidence="5" id="KW-0812">Transmembrane</keyword>
<feature type="non-terminal residue" evidence="14">
    <location>
        <position position="1"/>
    </location>
</feature>
<dbReference type="PROSITE" id="PS00086">
    <property type="entry name" value="CYTOCHROME_P450"/>
    <property type="match status" value="1"/>
</dbReference>
<name>A0A5J9UMQ6_9POAL</name>
<feature type="binding site" description="axial binding residue" evidence="12">
    <location>
        <position position="165"/>
    </location>
    <ligand>
        <name>heme</name>
        <dbReference type="ChEBI" id="CHEBI:30413"/>
    </ligand>
    <ligandPart>
        <name>Fe</name>
        <dbReference type="ChEBI" id="CHEBI:18248"/>
    </ligandPart>
</feature>
<evidence type="ECO:0000256" key="8">
    <source>
        <dbReference type="ARBA" id="ARBA00023002"/>
    </source>
</evidence>
<evidence type="ECO:0000256" key="4">
    <source>
        <dbReference type="ARBA" id="ARBA00022617"/>
    </source>
</evidence>
<dbReference type="GO" id="GO:0020037">
    <property type="term" value="F:heme binding"/>
    <property type="evidence" value="ECO:0007669"/>
    <property type="project" value="InterPro"/>
</dbReference>
<dbReference type="InterPro" id="IPR052306">
    <property type="entry name" value="CYP450_71D"/>
</dbReference>
<sequence length="228" mass="25997">MFISDYYVYIIFQNLNGLRVCCRTAQEVFGAAVDTSISALQWAMTELVTNPKAMEKAQLEIRRVLAGQQNVQEEALREMHYLKAVIRETLGPFLPKVCLNDQKIQGYDMPQGTVILINAWAISGDQKYWEDPETFMPERFDGERALDFRGSDFEFTPFGAGRRMCPGIAFAQANIEIALASLLHHFDWELPAGVKREEIDMTEAFGLTVKRNSELLLRPIPRIPLAYE</sequence>
<keyword evidence="11" id="KW-0472">Membrane</keyword>
<keyword evidence="8 13" id="KW-0560">Oxidoreductase</keyword>
<organism evidence="14 15">
    <name type="scientific">Eragrostis curvula</name>
    <name type="common">weeping love grass</name>
    <dbReference type="NCBI Taxonomy" id="38414"/>
    <lineage>
        <taxon>Eukaryota</taxon>
        <taxon>Viridiplantae</taxon>
        <taxon>Streptophyta</taxon>
        <taxon>Embryophyta</taxon>
        <taxon>Tracheophyta</taxon>
        <taxon>Spermatophyta</taxon>
        <taxon>Magnoliopsida</taxon>
        <taxon>Liliopsida</taxon>
        <taxon>Poales</taxon>
        <taxon>Poaceae</taxon>
        <taxon>PACMAD clade</taxon>
        <taxon>Chloridoideae</taxon>
        <taxon>Eragrostideae</taxon>
        <taxon>Eragrostidinae</taxon>
        <taxon>Eragrostis</taxon>
    </lineage>
</organism>
<evidence type="ECO:0000256" key="12">
    <source>
        <dbReference type="PIRSR" id="PIRSR602401-1"/>
    </source>
</evidence>
<dbReference type="SUPFAM" id="SSF48264">
    <property type="entry name" value="Cytochrome P450"/>
    <property type="match status" value="1"/>
</dbReference>
<gene>
    <name evidence="14" type="ORF">EJB05_27519</name>
</gene>
<keyword evidence="7" id="KW-1133">Transmembrane helix</keyword>
<comment type="subcellular location">
    <subcellularLocation>
        <location evidence="2">Membrane</location>
        <topology evidence="2">Single-pass membrane protein</topology>
    </subcellularLocation>
</comment>
<dbReference type="InterPro" id="IPR017972">
    <property type="entry name" value="Cyt_P450_CS"/>
</dbReference>
<accession>A0A5J9UMQ6</accession>